<dbReference type="AlphaFoldDB" id="A0A506UIN8"/>
<organism evidence="2 3">
    <name type="scientific">Martelella alba</name>
    <dbReference type="NCBI Taxonomy" id="2590451"/>
    <lineage>
        <taxon>Bacteria</taxon>
        <taxon>Pseudomonadati</taxon>
        <taxon>Pseudomonadota</taxon>
        <taxon>Alphaproteobacteria</taxon>
        <taxon>Hyphomicrobiales</taxon>
        <taxon>Aurantimonadaceae</taxon>
        <taxon>Martelella</taxon>
    </lineage>
</organism>
<keyword evidence="3" id="KW-1185">Reference proteome</keyword>
<evidence type="ECO:0000313" key="3">
    <source>
        <dbReference type="Proteomes" id="UP000318801"/>
    </source>
</evidence>
<feature type="region of interest" description="Disordered" evidence="1">
    <location>
        <begin position="343"/>
        <end position="368"/>
    </location>
</feature>
<evidence type="ECO:0000256" key="1">
    <source>
        <dbReference type="SAM" id="MobiDB-lite"/>
    </source>
</evidence>
<dbReference type="Proteomes" id="UP000318801">
    <property type="component" value="Unassembled WGS sequence"/>
</dbReference>
<dbReference type="OrthoDB" id="8771559at2"/>
<dbReference type="EMBL" id="VHLG01000001">
    <property type="protein sequence ID" value="TPW33201.1"/>
    <property type="molecule type" value="Genomic_DNA"/>
</dbReference>
<accession>A0A506UIN8</accession>
<protein>
    <submittedName>
        <fullName evidence="2">Uncharacterized protein</fullName>
    </submittedName>
</protein>
<gene>
    <name evidence="2" type="ORF">FJU08_01140</name>
</gene>
<reference evidence="2 3" key="1">
    <citation type="submission" date="2019-06" db="EMBL/GenBank/DDBJ databases">
        <authorList>
            <person name="Li M."/>
        </authorList>
    </citation>
    <scope>NUCLEOTIDE SEQUENCE [LARGE SCALE GENOMIC DNA]</scope>
    <source>
        <strain evidence="2 3">BGMRC2036</strain>
    </source>
</reference>
<sequence>MGISSKIVRLKLAATNFIETAPQKIINGVRPGQRPAAKKAASDARNGACPDENIRALLGASISPKTAELYRKQVQVDGVGKIRSLAQNKLSKRDIEVLVNSRIRPLSETPSVQQYKMLTPGEALVDLAAVLGTSADHSQQKSDTEQAIKTMWLDGTAGREAIPSLAAQAKQTLGENDQSLSPKIDRVVQNLEPGFFQTRRNDGYYSRLFDTELARYIVDNPSDGVLKTRDRVAAYLHERLDELSEPERNELCLGVASMMLADPPSWRANIDSAAAFLREPNPTTLKNMIDDRGQYSVPLVLHIAVKVMANKYVDTKEIKAATKAYIEDILPQRELRHSTVTLPSKQAANPPGVGNKAGKAARGKAGDQGVNKDAVIGFPSSVHGFRRTGIRLAYQEDRQEKPESPIGYGQRPLDRRILQPADTGLSPHDAVALTHERPTAEGMSGSSNLLEFAFRMFKEKDPTFPVDEARLATAAWLTYSGGHSFNEAYSVFNSLKPETFSPISYNRLAETSDLAARAVDHAYQQIVERSQELAGLEHSADSRSRH</sequence>
<name>A0A506UIN8_9HYPH</name>
<evidence type="ECO:0000313" key="2">
    <source>
        <dbReference type="EMBL" id="TPW33201.1"/>
    </source>
</evidence>
<dbReference type="RefSeq" id="WP_141147137.1">
    <property type="nucleotide sequence ID" value="NZ_VHLG01000001.1"/>
</dbReference>
<proteinExistence type="predicted"/>
<comment type="caution">
    <text evidence="2">The sequence shown here is derived from an EMBL/GenBank/DDBJ whole genome shotgun (WGS) entry which is preliminary data.</text>
</comment>